<evidence type="ECO:0000313" key="2">
    <source>
        <dbReference type="EMBL" id="KAF9476904.1"/>
    </source>
</evidence>
<reference evidence="2" key="1">
    <citation type="submission" date="2020-11" db="EMBL/GenBank/DDBJ databases">
        <authorList>
            <consortium name="DOE Joint Genome Institute"/>
            <person name="Ahrendt S."/>
            <person name="Riley R."/>
            <person name="Andreopoulos W."/>
            <person name="Labutti K."/>
            <person name="Pangilinan J."/>
            <person name="Ruiz-Duenas F.J."/>
            <person name="Barrasa J.M."/>
            <person name="Sanchez-Garcia M."/>
            <person name="Camarero S."/>
            <person name="Miyauchi S."/>
            <person name="Serrano A."/>
            <person name="Linde D."/>
            <person name="Babiker R."/>
            <person name="Drula E."/>
            <person name="Ayuso-Fernandez I."/>
            <person name="Pacheco R."/>
            <person name="Padilla G."/>
            <person name="Ferreira P."/>
            <person name="Barriuso J."/>
            <person name="Kellner H."/>
            <person name="Castanera R."/>
            <person name="Alfaro M."/>
            <person name="Ramirez L."/>
            <person name="Pisabarro A.G."/>
            <person name="Kuo A."/>
            <person name="Tritt A."/>
            <person name="Lipzen A."/>
            <person name="He G."/>
            <person name="Yan M."/>
            <person name="Ng V."/>
            <person name="Cullen D."/>
            <person name="Martin F."/>
            <person name="Rosso M.-N."/>
            <person name="Henrissat B."/>
            <person name="Hibbett D."/>
            <person name="Martinez A.T."/>
            <person name="Grigoriev I.V."/>
        </authorList>
    </citation>
    <scope>NUCLEOTIDE SEQUENCE</scope>
    <source>
        <strain evidence="2">CIRM-BRFM 674</strain>
    </source>
</reference>
<accession>A0A9P6CY37</accession>
<dbReference type="Pfam" id="PF02201">
    <property type="entry name" value="SWIB"/>
    <property type="match status" value="1"/>
</dbReference>
<keyword evidence="3" id="KW-1185">Reference proteome</keyword>
<feature type="domain" description="DM2" evidence="1">
    <location>
        <begin position="188"/>
        <end position="265"/>
    </location>
</feature>
<dbReference type="SUPFAM" id="SSF47592">
    <property type="entry name" value="SWIB/MDM2 domain"/>
    <property type="match status" value="1"/>
</dbReference>
<comment type="caution">
    <text evidence="2">The sequence shown here is derived from an EMBL/GenBank/DDBJ whole genome shotgun (WGS) entry which is preliminary data.</text>
</comment>
<name>A0A9P6CY37_9AGAR</name>
<dbReference type="AlphaFoldDB" id="A0A9P6CY37"/>
<dbReference type="SMART" id="SM00151">
    <property type="entry name" value="SWIB"/>
    <property type="match status" value="1"/>
</dbReference>
<gene>
    <name evidence="2" type="ORF">BDN70DRAFT_881824</name>
</gene>
<evidence type="ECO:0000259" key="1">
    <source>
        <dbReference type="PROSITE" id="PS51925"/>
    </source>
</evidence>
<dbReference type="EMBL" id="MU155278">
    <property type="protein sequence ID" value="KAF9476904.1"/>
    <property type="molecule type" value="Genomic_DNA"/>
</dbReference>
<dbReference type="PROSITE" id="PS51925">
    <property type="entry name" value="SWIB_MDM2"/>
    <property type="match status" value="1"/>
</dbReference>
<proteinExistence type="predicted"/>
<dbReference type="InterPro" id="IPR036885">
    <property type="entry name" value="SWIB_MDM2_dom_sf"/>
</dbReference>
<dbReference type="InterPro" id="IPR003121">
    <property type="entry name" value="SWIB_MDM2_domain"/>
</dbReference>
<protein>
    <submittedName>
        <fullName evidence="2">SWI/SNF complex 60 kDa subunit</fullName>
    </submittedName>
</protein>
<sequence>MEGQKVVKKRKLLDKSIPNVILQNPEFAQDSRMYQDLLEMERKLDWTMTRKRVEVQDALARIPTTTRTLRIFLSHTVSGQLWQNTSDQPAVTNFETGEGIPAWAFKIEGRLLEIPNQRHKDKTPPRKFSTLIKRMVVELDRDPTLYPDGNIVEWPRAPGHHNPALDGFTIRRTGDMPTKIRIIMYLDHFPDQYKVLAELGSILAIKEDSRIGVIQTLWNYIKLQGLQDKVDRRLIRADEKLRPIFGADTIAFQKLPEIVNRFLVAPDPVILHYNLNPAVPPPERPSAWDVEVKTEDTALKNRMAVTVSTSKESAQTLTKIDEEIALLAQSLHNSHMKRTFLESFASDPAQFIQTWLESQSRDLESIMGSGPSEGQTVRQEELKRSEFFQLPWVEEAVAIQEGVRLAAKGMA</sequence>
<dbReference type="CDD" id="cd10568">
    <property type="entry name" value="SWIB_like"/>
    <property type="match status" value="1"/>
</dbReference>
<dbReference type="Gene3D" id="1.10.245.10">
    <property type="entry name" value="SWIB/MDM2 domain"/>
    <property type="match status" value="1"/>
</dbReference>
<organism evidence="2 3">
    <name type="scientific">Pholiota conissans</name>
    <dbReference type="NCBI Taxonomy" id="109636"/>
    <lineage>
        <taxon>Eukaryota</taxon>
        <taxon>Fungi</taxon>
        <taxon>Dikarya</taxon>
        <taxon>Basidiomycota</taxon>
        <taxon>Agaricomycotina</taxon>
        <taxon>Agaricomycetes</taxon>
        <taxon>Agaricomycetidae</taxon>
        <taxon>Agaricales</taxon>
        <taxon>Agaricineae</taxon>
        <taxon>Strophariaceae</taxon>
        <taxon>Pholiota</taxon>
    </lineage>
</organism>
<dbReference type="OrthoDB" id="10263741at2759"/>
<evidence type="ECO:0000313" key="3">
    <source>
        <dbReference type="Proteomes" id="UP000807469"/>
    </source>
</evidence>
<dbReference type="InterPro" id="IPR019835">
    <property type="entry name" value="SWIB_domain"/>
</dbReference>
<dbReference type="Proteomes" id="UP000807469">
    <property type="component" value="Unassembled WGS sequence"/>
</dbReference>
<dbReference type="PANTHER" id="PTHR13844">
    <property type="entry name" value="SWI/SNF-RELATED MATRIX-ASSOCIATED ACTIN-DEPENDENT REGULATOR OF CHROMATIN SUBFAMILY D"/>
    <property type="match status" value="1"/>
</dbReference>